<reference evidence="4" key="2">
    <citation type="submission" date="2019-02" db="EMBL/GenBank/DDBJ databases">
        <title>Granulicella sibirica sp. nov., a psychrotolerant acidobacterium isolated from an organic soil layer in forested tundra, West Siberia.</title>
        <authorList>
            <person name="Oshkin I.Y."/>
            <person name="Kulichevskaya I.S."/>
            <person name="Rijpstra W.I.C."/>
            <person name="Sinninghe Damste J.S."/>
            <person name="Rakitin A.L."/>
            <person name="Ravin N.V."/>
            <person name="Dedysh S.N."/>
        </authorList>
    </citation>
    <scope>NUCLEOTIDE SEQUENCE [LARGE SCALE GENOMIC DNA]</scope>
    <source>
        <strain evidence="4">AF10</strain>
    </source>
</reference>
<feature type="domain" description="FAD-binding FR-type" evidence="2">
    <location>
        <begin position="13"/>
        <end position="118"/>
    </location>
</feature>
<proteinExistence type="inferred from homology"/>
<comment type="similarity">
    <text evidence="1">Belongs to the SIP oxidoreductase family.</text>
</comment>
<dbReference type="CDD" id="cd06193">
    <property type="entry name" value="siderophore_interacting"/>
    <property type="match status" value="1"/>
</dbReference>
<dbReference type="PROSITE" id="PS51384">
    <property type="entry name" value="FAD_FR"/>
    <property type="match status" value="1"/>
</dbReference>
<protein>
    <submittedName>
        <fullName evidence="3">Iron-chelator utilization protein</fullName>
    </submittedName>
</protein>
<evidence type="ECO:0000259" key="2">
    <source>
        <dbReference type="PROSITE" id="PS51384"/>
    </source>
</evidence>
<dbReference type="Proteomes" id="UP000289437">
    <property type="component" value="Unassembled WGS sequence"/>
</dbReference>
<gene>
    <name evidence="3" type="ORF">GRAN_0010</name>
</gene>
<dbReference type="EMBL" id="RDSM01000010">
    <property type="protein sequence ID" value="RXH53708.1"/>
    <property type="molecule type" value="Genomic_DNA"/>
</dbReference>
<accession>A0A4Q0SVX7</accession>
<dbReference type="Gene3D" id="2.40.30.10">
    <property type="entry name" value="Translation factors"/>
    <property type="match status" value="1"/>
</dbReference>
<dbReference type="InterPro" id="IPR017927">
    <property type="entry name" value="FAD-bd_FR_type"/>
</dbReference>
<evidence type="ECO:0000313" key="3">
    <source>
        <dbReference type="EMBL" id="RXH53708.1"/>
    </source>
</evidence>
<dbReference type="GO" id="GO:0016491">
    <property type="term" value="F:oxidoreductase activity"/>
    <property type="evidence" value="ECO:0007669"/>
    <property type="project" value="InterPro"/>
</dbReference>
<dbReference type="Pfam" id="PF04954">
    <property type="entry name" value="SIP"/>
    <property type="match status" value="1"/>
</dbReference>
<dbReference type="PANTHER" id="PTHR30157">
    <property type="entry name" value="FERRIC REDUCTASE, NADPH-DEPENDENT"/>
    <property type="match status" value="1"/>
</dbReference>
<evidence type="ECO:0000256" key="1">
    <source>
        <dbReference type="ARBA" id="ARBA00035644"/>
    </source>
</evidence>
<dbReference type="InterPro" id="IPR007037">
    <property type="entry name" value="SIP_rossman_dom"/>
</dbReference>
<comment type="caution">
    <text evidence="3">The sequence shown here is derived from an EMBL/GenBank/DDBJ whole genome shotgun (WGS) entry which is preliminary data.</text>
</comment>
<organism evidence="3 4">
    <name type="scientific">Granulicella sibirica</name>
    <dbReference type="NCBI Taxonomy" id="2479048"/>
    <lineage>
        <taxon>Bacteria</taxon>
        <taxon>Pseudomonadati</taxon>
        <taxon>Acidobacteriota</taxon>
        <taxon>Terriglobia</taxon>
        <taxon>Terriglobales</taxon>
        <taxon>Acidobacteriaceae</taxon>
        <taxon>Granulicella</taxon>
    </lineage>
</organism>
<reference evidence="3 4" key="1">
    <citation type="submission" date="2018-11" db="EMBL/GenBank/DDBJ databases">
        <authorList>
            <person name="Mardanov A.V."/>
            <person name="Ravin N.V."/>
            <person name="Dedysh S.N."/>
        </authorList>
    </citation>
    <scope>NUCLEOTIDE SEQUENCE [LARGE SCALE GENOMIC DNA]</scope>
    <source>
        <strain evidence="3 4">AF10</strain>
    </source>
</reference>
<sequence>MKQHAFSRVRIDAERRTIHLLAKHQVTPGMLRLQFLCENPGTFQSPSADDHVKVFLPVDGGASTIARDFTPRAWDAQAGTLTIDFALHPQGPAVDWARDARIGDSLQMGGPRGSAVAPTDFDWTLLIGDSTALPSIARRLDALPRNATVHVIAIVPDISEESYLAEHETVGITWLLSSTDAAVNLHRVIMTLAGTRLPSGDGFIWIAAEESIARGVHRYAQETLSHPKEWIKASAYWSAGRADGGARIA</sequence>
<dbReference type="RefSeq" id="WP_128915831.1">
    <property type="nucleotide sequence ID" value="NZ_RDSM01000010.1"/>
</dbReference>
<dbReference type="AlphaFoldDB" id="A0A4Q0SVX7"/>
<dbReference type="InterPro" id="IPR039374">
    <property type="entry name" value="SIP_fam"/>
</dbReference>
<dbReference type="InterPro" id="IPR039261">
    <property type="entry name" value="FNR_nucleotide-bd"/>
</dbReference>
<dbReference type="SUPFAM" id="SSF63380">
    <property type="entry name" value="Riboflavin synthase domain-like"/>
    <property type="match status" value="1"/>
</dbReference>
<evidence type="ECO:0000313" key="4">
    <source>
        <dbReference type="Proteomes" id="UP000289437"/>
    </source>
</evidence>
<dbReference type="OrthoDB" id="9814826at2"/>
<dbReference type="Pfam" id="PF08021">
    <property type="entry name" value="FAD_binding_9"/>
    <property type="match status" value="1"/>
</dbReference>
<name>A0A4Q0SVX7_9BACT</name>
<dbReference type="InterPro" id="IPR017938">
    <property type="entry name" value="Riboflavin_synthase-like_b-brl"/>
</dbReference>
<keyword evidence="4" id="KW-1185">Reference proteome</keyword>
<dbReference type="PANTHER" id="PTHR30157:SF0">
    <property type="entry name" value="NADPH-DEPENDENT FERRIC-CHELATE REDUCTASE"/>
    <property type="match status" value="1"/>
</dbReference>
<dbReference type="InterPro" id="IPR013113">
    <property type="entry name" value="SIP_FAD-bd"/>
</dbReference>
<dbReference type="Gene3D" id="3.40.50.80">
    <property type="entry name" value="Nucleotide-binding domain of ferredoxin-NADP reductase (FNR) module"/>
    <property type="match status" value="1"/>
</dbReference>